<dbReference type="EMBL" id="JBHTCP010000009">
    <property type="protein sequence ID" value="MFC7371021.1"/>
    <property type="molecule type" value="Genomic_DNA"/>
</dbReference>
<dbReference type="Pfam" id="PF04733">
    <property type="entry name" value="Coatomer_E"/>
    <property type="match status" value="1"/>
</dbReference>
<dbReference type="SUPFAM" id="SSF48452">
    <property type="entry name" value="TPR-like"/>
    <property type="match status" value="2"/>
</dbReference>
<name>A0ABW2NNE8_9BACL</name>
<dbReference type="SMART" id="SM00028">
    <property type="entry name" value="TPR"/>
    <property type="match status" value="5"/>
</dbReference>
<organism evidence="4 5">
    <name type="scientific">Fictibacillus iocasae</name>
    <dbReference type="NCBI Taxonomy" id="2715437"/>
    <lineage>
        <taxon>Bacteria</taxon>
        <taxon>Bacillati</taxon>
        <taxon>Bacillota</taxon>
        <taxon>Bacilli</taxon>
        <taxon>Bacillales</taxon>
        <taxon>Fictibacillaceae</taxon>
        <taxon>Fictibacillus</taxon>
    </lineage>
</organism>
<accession>A0ABW2NNE8</accession>
<dbReference type="InterPro" id="IPR051012">
    <property type="entry name" value="CellSynth/LPSAsmb/PSIAsmb"/>
</dbReference>
<dbReference type="Proteomes" id="UP001596549">
    <property type="component" value="Unassembled WGS sequence"/>
</dbReference>
<evidence type="ECO:0000256" key="3">
    <source>
        <dbReference type="PROSITE-ProRule" id="PRU00339"/>
    </source>
</evidence>
<dbReference type="PANTHER" id="PTHR45586:SF1">
    <property type="entry name" value="LIPOPOLYSACCHARIDE ASSEMBLY PROTEIN B"/>
    <property type="match status" value="1"/>
</dbReference>
<gene>
    <name evidence="4" type="ORF">ACFQPF_04975</name>
</gene>
<dbReference type="InterPro" id="IPR011990">
    <property type="entry name" value="TPR-like_helical_dom_sf"/>
</dbReference>
<keyword evidence="5" id="KW-1185">Reference proteome</keyword>
<dbReference type="PROSITE" id="PS50005">
    <property type="entry name" value="TPR"/>
    <property type="match status" value="1"/>
</dbReference>
<evidence type="ECO:0000256" key="1">
    <source>
        <dbReference type="ARBA" id="ARBA00022737"/>
    </source>
</evidence>
<sequence length="543" mass="62243">MGNQKEASRIRGRVLPFLQDGDYFFKRGIKAYHKKELNKARKMFERAVFFQPEEPAFLCQLASVLAEIGEYELSNDYLHEALAYTEEEMAECYYFMANNYAHLGLFSEAEQYALLYMEHDPEGEFFEDSQELLDLIHFENDDKDLSEALVEEDDLIQKHDDAKRSIERGELVLAKEQLNAIIDQHPTFWAAYNNLALTHFYKSEYEEALQVLQSVLEKNPGNLNALCNMAIFMSQLGMKENGRVLLNRLKGVHPIHPDHRYKLGNTFGLLEEHEYANRWLLALKKTSLMHDPVVNHALAVSFYALGKPGLALKYWKRTADIDLDGNVASYYMKKAEEGTLVVSGSDYQYRVPKPSMPKALPENRKMSSMIERFKQIRQSLEKNKLTHLFLLRGNKNEESYELLQEVCQREEEPLFLKEIAAAIMLEHDPAQPVILVHGGNKAEISTPSPVLSSGMDIIQCLKENGTAIDEDVMFYWLETVRFAKEEEKRILQNTAGAAAAIDYMARKHKGKTSQKAISELYGVSVSILSSRVKKVSEWLGRSM</sequence>
<keyword evidence="2 3" id="KW-0802">TPR repeat</keyword>
<evidence type="ECO:0000313" key="5">
    <source>
        <dbReference type="Proteomes" id="UP001596549"/>
    </source>
</evidence>
<comment type="caution">
    <text evidence="4">The sequence shown here is derived from an EMBL/GenBank/DDBJ whole genome shotgun (WGS) entry which is preliminary data.</text>
</comment>
<evidence type="ECO:0000256" key="2">
    <source>
        <dbReference type="ARBA" id="ARBA00022803"/>
    </source>
</evidence>
<evidence type="ECO:0000313" key="4">
    <source>
        <dbReference type="EMBL" id="MFC7371021.1"/>
    </source>
</evidence>
<protein>
    <submittedName>
        <fullName evidence="4">Tetratricopeptide repeat protein</fullName>
    </submittedName>
</protein>
<feature type="repeat" description="TPR" evidence="3">
    <location>
        <begin position="189"/>
        <end position="222"/>
    </location>
</feature>
<keyword evidence="1" id="KW-0677">Repeat</keyword>
<dbReference type="RefSeq" id="WP_379747166.1">
    <property type="nucleotide sequence ID" value="NZ_JBHTCP010000009.1"/>
</dbReference>
<dbReference type="InterPro" id="IPR019734">
    <property type="entry name" value="TPR_rpt"/>
</dbReference>
<proteinExistence type="predicted"/>
<reference evidence="5" key="1">
    <citation type="journal article" date="2019" name="Int. J. Syst. Evol. Microbiol.">
        <title>The Global Catalogue of Microorganisms (GCM) 10K type strain sequencing project: providing services to taxonomists for standard genome sequencing and annotation.</title>
        <authorList>
            <consortium name="The Broad Institute Genomics Platform"/>
            <consortium name="The Broad Institute Genome Sequencing Center for Infectious Disease"/>
            <person name="Wu L."/>
            <person name="Ma J."/>
        </authorList>
    </citation>
    <scope>NUCLEOTIDE SEQUENCE [LARGE SCALE GENOMIC DNA]</scope>
    <source>
        <strain evidence="5">NBRC 106396</strain>
    </source>
</reference>
<dbReference type="PANTHER" id="PTHR45586">
    <property type="entry name" value="TPR REPEAT-CONTAINING PROTEIN PA4667"/>
    <property type="match status" value="1"/>
</dbReference>
<dbReference type="Gene3D" id="1.25.40.10">
    <property type="entry name" value="Tetratricopeptide repeat domain"/>
    <property type="match status" value="2"/>
</dbReference>